<evidence type="ECO:0000256" key="6">
    <source>
        <dbReference type="ARBA" id="ARBA00023065"/>
    </source>
</evidence>
<feature type="transmembrane region" description="Helical" evidence="9">
    <location>
        <begin position="320"/>
        <end position="339"/>
    </location>
</feature>
<dbReference type="PANTHER" id="PTHR33281">
    <property type="entry name" value="UPF0187 PROTEIN YNEE"/>
    <property type="match status" value="1"/>
</dbReference>
<proteinExistence type="inferred from homology"/>
<keyword evidence="6" id="KW-0406">Ion transport</keyword>
<evidence type="ECO:0000256" key="9">
    <source>
        <dbReference type="SAM" id="Phobius"/>
    </source>
</evidence>
<gene>
    <name evidence="10" type="ORF">HNV28_10320</name>
</gene>
<dbReference type="Pfam" id="PF25539">
    <property type="entry name" value="Bestrophin_2"/>
    <property type="match status" value="2"/>
</dbReference>
<name>A0A7Y4MQN9_MYXXA</name>
<keyword evidence="3" id="KW-1003">Cell membrane</keyword>
<protein>
    <recommendedName>
        <fullName evidence="12">Bestrophin</fullName>
    </recommendedName>
</protein>
<dbReference type="GO" id="GO:0005886">
    <property type="term" value="C:plasma membrane"/>
    <property type="evidence" value="ECO:0007669"/>
    <property type="project" value="UniProtKB-SubCell"/>
</dbReference>
<dbReference type="RefSeq" id="WP_171441099.1">
    <property type="nucleotide sequence ID" value="NZ_JABFNS010000001.1"/>
</dbReference>
<feature type="transmembrane region" description="Helical" evidence="9">
    <location>
        <begin position="43"/>
        <end position="62"/>
    </location>
</feature>
<evidence type="ECO:0000256" key="2">
    <source>
        <dbReference type="ARBA" id="ARBA00022448"/>
    </source>
</evidence>
<evidence type="ECO:0000313" key="10">
    <source>
        <dbReference type="EMBL" id="NOJ78734.1"/>
    </source>
</evidence>
<evidence type="ECO:0000313" key="11">
    <source>
        <dbReference type="Proteomes" id="UP000533080"/>
    </source>
</evidence>
<evidence type="ECO:0000256" key="5">
    <source>
        <dbReference type="ARBA" id="ARBA00022989"/>
    </source>
</evidence>
<accession>A0A7Y4MQN9</accession>
<evidence type="ECO:0000256" key="4">
    <source>
        <dbReference type="ARBA" id="ARBA00022692"/>
    </source>
</evidence>
<keyword evidence="7 9" id="KW-0472">Membrane</keyword>
<evidence type="ECO:0000256" key="3">
    <source>
        <dbReference type="ARBA" id="ARBA00022475"/>
    </source>
</evidence>
<comment type="similarity">
    <text evidence="8">Belongs to the anion channel-forming bestrophin (TC 1.A.46) family.</text>
</comment>
<evidence type="ECO:0000256" key="7">
    <source>
        <dbReference type="ARBA" id="ARBA00023136"/>
    </source>
</evidence>
<dbReference type="PANTHER" id="PTHR33281:SF19">
    <property type="entry name" value="VOLTAGE-DEPENDENT ANION CHANNEL-FORMING PROTEIN YNEE"/>
    <property type="match status" value="1"/>
</dbReference>
<dbReference type="AlphaFoldDB" id="A0A7Y4MQN9"/>
<keyword evidence="2" id="KW-0813">Transport</keyword>
<organism evidence="10 11">
    <name type="scientific">Myxococcus xanthus</name>
    <dbReference type="NCBI Taxonomy" id="34"/>
    <lineage>
        <taxon>Bacteria</taxon>
        <taxon>Pseudomonadati</taxon>
        <taxon>Myxococcota</taxon>
        <taxon>Myxococcia</taxon>
        <taxon>Myxococcales</taxon>
        <taxon>Cystobacterineae</taxon>
        <taxon>Myxococcaceae</taxon>
        <taxon>Myxococcus</taxon>
    </lineage>
</organism>
<evidence type="ECO:0000256" key="8">
    <source>
        <dbReference type="ARBA" id="ARBA00034708"/>
    </source>
</evidence>
<reference evidence="10 11" key="1">
    <citation type="submission" date="2020-05" db="EMBL/GenBank/DDBJ databases">
        <authorList>
            <person name="Whitworth D."/>
        </authorList>
    </citation>
    <scope>NUCLEOTIDE SEQUENCE [LARGE SCALE GENOMIC DNA]</scope>
    <source>
        <strain evidence="10 11">AM005</strain>
    </source>
</reference>
<comment type="caution">
    <text evidence="10">The sequence shown here is derived from an EMBL/GenBank/DDBJ whole genome shotgun (WGS) entry which is preliminary data.</text>
</comment>
<evidence type="ECO:0000256" key="1">
    <source>
        <dbReference type="ARBA" id="ARBA00004651"/>
    </source>
</evidence>
<dbReference type="InterPro" id="IPR044669">
    <property type="entry name" value="YneE/VCCN1/2-like"/>
</dbReference>
<feature type="transmembrane region" description="Helical" evidence="9">
    <location>
        <begin position="295"/>
        <end position="314"/>
    </location>
</feature>
<keyword evidence="4 9" id="KW-0812">Transmembrane</keyword>
<keyword evidence="5 9" id="KW-1133">Transmembrane helix</keyword>
<feature type="transmembrane region" description="Helical" evidence="9">
    <location>
        <begin position="20"/>
        <end position="37"/>
    </location>
</feature>
<comment type="subcellular location">
    <subcellularLocation>
        <location evidence="1">Cell membrane</location>
        <topology evidence="1">Multi-pass membrane protein</topology>
    </subcellularLocation>
</comment>
<evidence type="ECO:0008006" key="12">
    <source>
        <dbReference type="Google" id="ProtNLM"/>
    </source>
</evidence>
<dbReference type="GO" id="GO:0005254">
    <property type="term" value="F:chloride channel activity"/>
    <property type="evidence" value="ECO:0007669"/>
    <property type="project" value="InterPro"/>
</dbReference>
<dbReference type="Proteomes" id="UP000533080">
    <property type="component" value="Unassembled WGS sequence"/>
</dbReference>
<dbReference type="EMBL" id="JABFNT010000026">
    <property type="protein sequence ID" value="NOJ78734.1"/>
    <property type="molecule type" value="Genomic_DNA"/>
</dbReference>
<sequence>MIVGRRLSWHIILRYTGRGVVVHVLFATAVIVGYRVFDASWMAVPAMPVSVLAAALGVLLAFRNGSAYDRWWEARSLWGGVVNASRTFARQVLTLLPRPERQGSDALAELELAPPSSPLLRTAAERSRPLLTVTGTRASDGAVRDQLGQARVHPEQGSPRAKLAELGTIPQTEGAARGVITAGMVEDITEDARELVYAQIGFVNAMRCHLRRQDPLPEIVPFFRPAVIEALREEQNVPSALLLWMGTRLRRIYGQVSDAQKVLFLHVTMDRTLSELTNLLGACERIKNTPLPRQYDILLLAMTRAYLVLLPLGVVKELGWLTPLVTAVIAFLFIGLDAVGRDIESPFEDDVSDTPMTALCRTIEINLRQMLGETELPPPVQPRDGLLY</sequence>